<protein>
    <recommendedName>
        <fullName evidence="1">Helix-turn-helix domain-containing protein</fullName>
    </recommendedName>
</protein>
<dbReference type="EMBL" id="CP003130">
    <property type="protein sequence ID" value="AEU36097.1"/>
    <property type="molecule type" value="Genomic_DNA"/>
</dbReference>
<dbReference type="KEGG" id="gma:AciX8_1758"/>
<dbReference type="InterPro" id="IPR036388">
    <property type="entry name" value="WH-like_DNA-bd_sf"/>
</dbReference>
<gene>
    <name evidence="2" type="ordered locus">AciX8_1758</name>
</gene>
<dbReference type="GO" id="GO:0003677">
    <property type="term" value="F:DNA binding"/>
    <property type="evidence" value="ECO:0007669"/>
    <property type="project" value="InterPro"/>
</dbReference>
<dbReference type="HOGENOM" id="CLU_195204_0_0_0"/>
<dbReference type="InterPro" id="IPR009061">
    <property type="entry name" value="DNA-bd_dom_put_sf"/>
</dbReference>
<dbReference type="InterPro" id="IPR010093">
    <property type="entry name" value="SinI_DNA-bd"/>
</dbReference>
<keyword evidence="3" id="KW-1185">Reference proteome</keyword>
<dbReference type="STRING" id="682795.AciX8_1758"/>
<sequence>MDLVETLATKQNAWKVNELAELFNCTPQSLYDLVRNGGIPYFRVGGAIRFDPVAVSRWVQNKGVLEGKRGASRKPWGMKTT</sequence>
<dbReference type="Proteomes" id="UP000007113">
    <property type="component" value="Chromosome"/>
</dbReference>
<dbReference type="Gene3D" id="1.10.10.10">
    <property type="entry name" value="Winged helix-like DNA-binding domain superfamily/Winged helix DNA-binding domain"/>
    <property type="match status" value="1"/>
</dbReference>
<dbReference type="Pfam" id="PF12728">
    <property type="entry name" value="HTH_17"/>
    <property type="match status" value="1"/>
</dbReference>
<dbReference type="RefSeq" id="WP_014264976.1">
    <property type="nucleotide sequence ID" value="NC_016631.1"/>
</dbReference>
<dbReference type="AlphaFoldDB" id="G8NQE8"/>
<proteinExistence type="predicted"/>
<organism evidence="2 3">
    <name type="scientific">Granulicella mallensis (strain ATCC BAA-1857 / DSM 23137 / MP5ACTX8)</name>
    <dbReference type="NCBI Taxonomy" id="682795"/>
    <lineage>
        <taxon>Bacteria</taxon>
        <taxon>Pseudomonadati</taxon>
        <taxon>Acidobacteriota</taxon>
        <taxon>Terriglobia</taxon>
        <taxon>Terriglobales</taxon>
        <taxon>Acidobacteriaceae</taxon>
        <taxon>Granulicella</taxon>
    </lineage>
</organism>
<feature type="domain" description="Helix-turn-helix" evidence="1">
    <location>
        <begin position="16"/>
        <end position="62"/>
    </location>
</feature>
<dbReference type="NCBIfam" id="TIGR01764">
    <property type="entry name" value="excise"/>
    <property type="match status" value="1"/>
</dbReference>
<accession>G8NQE8</accession>
<reference evidence="2 3" key="1">
    <citation type="submission" date="2011-11" db="EMBL/GenBank/DDBJ databases">
        <title>Complete sequence of Granulicella mallensis MP5ACTX8.</title>
        <authorList>
            <consortium name="US DOE Joint Genome Institute"/>
            <person name="Lucas S."/>
            <person name="Copeland A."/>
            <person name="Lapidus A."/>
            <person name="Cheng J.-F."/>
            <person name="Goodwin L."/>
            <person name="Pitluck S."/>
            <person name="Peters L."/>
            <person name="Lu M."/>
            <person name="Detter J.C."/>
            <person name="Han C."/>
            <person name="Tapia R."/>
            <person name="Land M."/>
            <person name="Hauser L."/>
            <person name="Kyrpides N."/>
            <person name="Ivanova N."/>
            <person name="Mikhailova N."/>
            <person name="Pagani I."/>
            <person name="Rawat S."/>
            <person name="Mannisto M."/>
            <person name="Haggblom M."/>
            <person name="Woyke T."/>
        </authorList>
    </citation>
    <scope>NUCLEOTIDE SEQUENCE [LARGE SCALE GENOMIC DNA]</scope>
    <source>
        <strain evidence="3">ATCC BAA-1857 / DSM 23137 / MP5ACTX8</strain>
    </source>
</reference>
<dbReference type="eggNOG" id="ENOG502ZV8G">
    <property type="taxonomic scope" value="Bacteria"/>
</dbReference>
<name>G8NQE8_GRAMM</name>
<dbReference type="InterPro" id="IPR041657">
    <property type="entry name" value="HTH_17"/>
</dbReference>
<evidence type="ECO:0000313" key="2">
    <source>
        <dbReference type="EMBL" id="AEU36097.1"/>
    </source>
</evidence>
<dbReference type="OrthoDB" id="121666at2"/>
<evidence type="ECO:0000313" key="3">
    <source>
        <dbReference type="Proteomes" id="UP000007113"/>
    </source>
</evidence>
<evidence type="ECO:0000259" key="1">
    <source>
        <dbReference type="Pfam" id="PF12728"/>
    </source>
</evidence>
<dbReference type="SUPFAM" id="SSF46955">
    <property type="entry name" value="Putative DNA-binding domain"/>
    <property type="match status" value="1"/>
</dbReference>